<evidence type="ECO:0000313" key="1">
    <source>
        <dbReference type="EMBL" id="KAF2710309.1"/>
    </source>
</evidence>
<gene>
    <name evidence="1" type="ORF">K504DRAFT_501574</name>
</gene>
<dbReference type="AlphaFoldDB" id="A0A6G1KBN3"/>
<organism evidence="1 2">
    <name type="scientific">Pleomassaria siparia CBS 279.74</name>
    <dbReference type="NCBI Taxonomy" id="1314801"/>
    <lineage>
        <taxon>Eukaryota</taxon>
        <taxon>Fungi</taxon>
        <taxon>Dikarya</taxon>
        <taxon>Ascomycota</taxon>
        <taxon>Pezizomycotina</taxon>
        <taxon>Dothideomycetes</taxon>
        <taxon>Pleosporomycetidae</taxon>
        <taxon>Pleosporales</taxon>
        <taxon>Pleomassariaceae</taxon>
        <taxon>Pleomassaria</taxon>
    </lineage>
</organism>
<sequence length="169" mass="18676">MDKTIQHGQDNPTSTSTIVIKVCFSPEPTSDAGPRLSTIRYLITAPFRSSTHQTSPLRSGGGIHVEKFRYPRREVQVSTSRSSGIHVEKFRYPRRKVQASTSRSAIVVSPSDNIPSCQLVLHTAVITPEISADPSLYCSGNPRMLLQTQCCTEQSPMEVNGDRRPYQGS</sequence>
<keyword evidence="2" id="KW-1185">Reference proteome</keyword>
<reference evidence="1" key="1">
    <citation type="journal article" date="2020" name="Stud. Mycol.">
        <title>101 Dothideomycetes genomes: a test case for predicting lifestyles and emergence of pathogens.</title>
        <authorList>
            <person name="Haridas S."/>
            <person name="Albert R."/>
            <person name="Binder M."/>
            <person name="Bloem J."/>
            <person name="Labutti K."/>
            <person name="Salamov A."/>
            <person name="Andreopoulos B."/>
            <person name="Baker S."/>
            <person name="Barry K."/>
            <person name="Bills G."/>
            <person name="Bluhm B."/>
            <person name="Cannon C."/>
            <person name="Castanera R."/>
            <person name="Culley D."/>
            <person name="Daum C."/>
            <person name="Ezra D."/>
            <person name="Gonzalez J."/>
            <person name="Henrissat B."/>
            <person name="Kuo A."/>
            <person name="Liang C."/>
            <person name="Lipzen A."/>
            <person name="Lutzoni F."/>
            <person name="Magnuson J."/>
            <person name="Mondo S."/>
            <person name="Nolan M."/>
            <person name="Ohm R."/>
            <person name="Pangilinan J."/>
            <person name="Park H.-J."/>
            <person name="Ramirez L."/>
            <person name="Alfaro M."/>
            <person name="Sun H."/>
            <person name="Tritt A."/>
            <person name="Yoshinaga Y."/>
            <person name="Zwiers L.-H."/>
            <person name="Turgeon B."/>
            <person name="Goodwin S."/>
            <person name="Spatafora J."/>
            <person name="Crous P."/>
            <person name="Grigoriev I."/>
        </authorList>
    </citation>
    <scope>NUCLEOTIDE SEQUENCE</scope>
    <source>
        <strain evidence="1">CBS 279.74</strain>
    </source>
</reference>
<evidence type="ECO:0000313" key="2">
    <source>
        <dbReference type="Proteomes" id="UP000799428"/>
    </source>
</evidence>
<protein>
    <submittedName>
        <fullName evidence="1">Uncharacterized protein</fullName>
    </submittedName>
</protein>
<proteinExistence type="predicted"/>
<dbReference type="EMBL" id="MU005769">
    <property type="protein sequence ID" value="KAF2710309.1"/>
    <property type="molecule type" value="Genomic_DNA"/>
</dbReference>
<name>A0A6G1KBN3_9PLEO</name>
<dbReference type="Proteomes" id="UP000799428">
    <property type="component" value="Unassembled WGS sequence"/>
</dbReference>
<accession>A0A6G1KBN3</accession>